<proteinExistence type="predicted"/>
<protein>
    <submittedName>
        <fullName evidence="1">Uncharacterized protein</fullName>
    </submittedName>
</protein>
<organism evidence="1">
    <name type="scientific">marine sediment metagenome</name>
    <dbReference type="NCBI Taxonomy" id="412755"/>
    <lineage>
        <taxon>unclassified sequences</taxon>
        <taxon>metagenomes</taxon>
        <taxon>ecological metagenomes</taxon>
    </lineage>
</organism>
<feature type="non-terminal residue" evidence="1">
    <location>
        <position position="1"/>
    </location>
</feature>
<name>X1GS26_9ZZZZ</name>
<sequence length="207" mass="22404">RFWAFRALRRPGEAALYPGDRAVLSGYFFKGMPVVDGAGRTHWMPLVVGPWPSYAGKWWPLGIILRKYGLQGLLPTSGAPHEEVWSRLVVDLEEDGRISVDGAPMCRDEALAELRRSGAAHPGRAVVARCSGEEEAAAARELLAEGGVRRACFKELPRKVARDTLRGSKALLPFPPGGALSRQPVVPVPQGVPGEGFSLSPFARKGQ</sequence>
<accession>X1GS26</accession>
<reference evidence="1" key="1">
    <citation type="journal article" date="2014" name="Front. Microbiol.">
        <title>High frequency of phylogenetically diverse reductive dehalogenase-homologous genes in deep subseafloor sedimentary metagenomes.</title>
        <authorList>
            <person name="Kawai M."/>
            <person name="Futagami T."/>
            <person name="Toyoda A."/>
            <person name="Takaki Y."/>
            <person name="Nishi S."/>
            <person name="Hori S."/>
            <person name="Arai W."/>
            <person name="Tsubouchi T."/>
            <person name="Morono Y."/>
            <person name="Uchiyama I."/>
            <person name="Ito T."/>
            <person name="Fujiyama A."/>
            <person name="Inagaki F."/>
            <person name="Takami H."/>
        </authorList>
    </citation>
    <scope>NUCLEOTIDE SEQUENCE</scope>
    <source>
        <strain evidence="1">Expedition CK06-06</strain>
    </source>
</reference>
<dbReference type="EMBL" id="BARU01024145">
    <property type="protein sequence ID" value="GAH47665.1"/>
    <property type="molecule type" value="Genomic_DNA"/>
</dbReference>
<gene>
    <name evidence="1" type="ORF">S03H2_39100</name>
</gene>
<evidence type="ECO:0000313" key="1">
    <source>
        <dbReference type="EMBL" id="GAH47665.1"/>
    </source>
</evidence>
<comment type="caution">
    <text evidence="1">The sequence shown here is derived from an EMBL/GenBank/DDBJ whole genome shotgun (WGS) entry which is preliminary data.</text>
</comment>
<dbReference type="AlphaFoldDB" id="X1GS26"/>